<sequence length="295" mass="32802">MNLFTDWCNRIKNIDNLFKIQLPNVWSNGNVPVITWEPYLCSAAATPADVTRRAADGEYDAYLNAWADRLGAFVGGPDGVLGNADDRRAYVRMAHEMNGNWYPWSGNSTEYVRMWRRVRGAFVARNLTASRVQWIWAVNHEDVGGVAAESYYPGDAHVDWIGIDGYNWGSTQGWSSWKTPREVFDPMIARLRAATRALLSLTETASTSVREGGAADIAGKSAWIAQFFNYTQAAGVRMVIWFNEDKETDWGDASAAAATATRYTRAAASATRPTLPTARRSSRRACCQPTRPTRG</sequence>
<keyword evidence="3" id="KW-0326">Glycosidase</keyword>
<dbReference type="InterPro" id="IPR000805">
    <property type="entry name" value="Glyco_hydro_26"/>
</dbReference>
<accession>A0ABD3MU92</accession>
<keyword evidence="7" id="KW-1185">Reference proteome</keyword>
<evidence type="ECO:0000313" key="7">
    <source>
        <dbReference type="Proteomes" id="UP001530315"/>
    </source>
</evidence>
<evidence type="ECO:0000256" key="2">
    <source>
        <dbReference type="ARBA" id="ARBA00022801"/>
    </source>
</evidence>
<evidence type="ECO:0000313" key="6">
    <source>
        <dbReference type="EMBL" id="KAL3766421.1"/>
    </source>
</evidence>
<dbReference type="Gene3D" id="3.20.20.80">
    <property type="entry name" value="Glycosidases"/>
    <property type="match status" value="1"/>
</dbReference>
<feature type="compositionally biased region" description="Low complexity" evidence="4">
    <location>
        <begin position="266"/>
        <end position="279"/>
    </location>
</feature>
<evidence type="ECO:0000256" key="1">
    <source>
        <dbReference type="ARBA" id="ARBA00007754"/>
    </source>
</evidence>
<dbReference type="GO" id="GO:0005976">
    <property type="term" value="P:polysaccharide metabolic process"/>
    <property type="evidence" value="ECO:0007669"/>
    <property type="project" value="UniProtKB-ARBA"/>
</dbReference>
<proteinExistence type="inferred from homology"/>
<protein>
    <recommendedName>
        <fullName evidence="5">GH26 domain-containing protein</fullName>
    </recommendedName>
</protein>
<name>A0ABD3MU92_9STRA</name>
<feature type="region of interest" description="Disordered" evidence="4">
    <location>
        <begin position="266"/>
        <end position="295"/>
    </location>
</feature>
<comment type="caution">
    <text evidence="6">The sequence shown here is derived from an EMBL/GenBank/DDBJ whole genome shotgun (WGS) entry which is preliminary data.</text>
</comment>
<dbReference type="Proteomes" id="UP001530315">
    <property type="component" value="Unassembled WGS sequence"/>
</dbReference>
<evidence type="ECO:0000256" key="4">
    <source>
        <dbReference type="SAM" id="MobiDB-lite"/>
    </source>
</evidence>
<evidence type="ECO:0000256" key="3">
    <source>
        <dbReference type="ARBA" id="ARBA00023295"/>
    </source>
</evidence>
<comment type="similarity">
    <text evidence="1">Belongs to the glycosyl hydrolase 26 family.</text>
</comment>
<evidence type="ECO:0000259" key="5">
    <source>
        <dbReference type="PROSITE" id="PS51764"/>
    </source>
</evidence>
<dbReference type="PROSITE" id="PS51764">
    <property type="entry name" value="GH26"/>
    <property type="match status" value="1"/>
</dbReference>
<dbReference type="EMBL" id="JALLAZ020001730">
    <property type="protein sequence ID" value="KAL3766421.1"/>
    <property type="molecule type" value="Genomic_DNA"/>
</dbReference>
<feature type="domain" description="GH26" evidence="5">
    <location>
        <begin position="1"/>
        <end position="276"/>
    </location>
</feature>
<gene>
    <name evidence="6" type="ORF">ACHAW5_008658</name>
</gene>
<dbReference type="Pfam" id="PF02156">
    <property type="entry name" value="Glyco_hydro_26"/>
    <property type="match status" value="1"/>
</dbReference>
<organism evidence="6 7">
    <name type="scientific">Stephanodiscus triporus</name>
    <dbReference type="NCBI Taxonomy" id="2934178"/>
    <lineage>
        <taxon>Eukaryota</taxon>
        <taxon>Sar</taxon>
        <taxon>Stramenopiles</taxon>
        <taxon>Ochrophyta</taxon>
        <taxon>Bacillariophyta</taxon>
        <taxon>Coscinodiscophyceae</taxon>
        <taxon>Thalassiosirophycidae</taxon>
        <taxon>Stephanodiscales</taxon>
        <taxon>Stephanodiscaceae</taxon>
        <taxon>Stephanodiscus</taxon>
    </lineage>
</organism>
<dbReference type="AlphaFoldDB" id="A0ABD3MU92"/>
<dbReference type="GO" id="GO:0016798">
    <property type="term" value="F:hydrolase activity, acting on glycosyl bonds"/>
    <property type="evidence" value="ECO:0007669"/>
    <property type="project" value="UniProtKB-KW"/>
</dbReference>
<dbReference type="InterPro" id="IPR022790">
    <property type="entry name" value="GH26_dom"/>
</dbReference>
<keyword evidence="2" id="KW-0378">Hydrolase</keyword>
<dbReference type="InterPro" id="IPR017853">
    <property type="entry name" value="GH"/>
</dbReference>
<dbReference type="PANTHER" id="PTHR40079">
    <property type="entry name" value="MANNAN ENDO-1,4-BETA-MANNOSIDASE E-RELATED"/>
    <property type="match status" value="1"/>
</dbReference>
<reference evidence="6 7" key="1">
    <citation type="submission" date="2024-10" db="EMBL/GenBank/DDBJ databases">
        <title>Updated reference genomes for cyclostephanoid diatoms.</title>
        <authorList>
            <person name="Roberts W.R."/>
            <person name="Alverson A.J."/>
        </authorList>
    </citation>
    <scope>NUCLEOTIDE SEQUENCE [LARGE SCALE GENOMIC DNA]</scope>
    <source>
        <strain evidence="6 7">AJA276-08</strain>
    </source>
</reference>
<dbReference type="PANTHER" id="PTHR40079:SF4">
    <property type="entry name" value="GH26 DOMAIN-CONTAINING PROTEIN-RELATED"/>
    <property type="match status" value="1"/>
</dbReference>
<dbReference type="SUPFAM" id="SSF51445">
    <property type="entry name" value="(Trans)glycosidases"/>
    <property type="match status" value="1"/>
</dbReference>